<evidence type="ECO:0000313" key="3">
    <source>
        <dbReference type="EMBL" id="HIW13238.1"/>
    </source>
</evidence>
<dbReference type="AlphaFoldDB" id="A0A9D1QHM3"/>
<comment type="caution">
    <text evidence="3">The sequence shown here is derived from an EMBL/GenBank/DDBJ whole genome shotgun (WGS) entry which is preliminary data.</text>
</comment>
<feature type="transmembrane region" description="Helical" evidence="1">
    <location>
        <begin position="6"/>
        <end position="27"/>
    </location>
</feature>
<gene>
    <name evidence="3" type="ORF">H9891_08830</name>
</gene>
<dbReference type="Gene3D" id="1.20.144.10">
    <property type="entry name" value="Phosphatidic acid phosphatase type 2/haloperoxidase"/>
    <property type="match status" value="2"/>
</dbReference>
<feature type="transmembrane region" description="Helical" evidence="1">
    <location>
        <begin position="83"/>
        <end position="104"/>
    </location>
</feature>
<sequence>MKKSNIYFITLYAALFTILAISIRLDFTDALDRSVYLFLRRFADAGWLEAYLSFLSYIFKPSHAAVIFLIVAVVYYFKKDPHFWLYTIGAGAGLAIGTAMKYTFQRARPDVEHAAFDGYSFPSMHVLSFMVLVILLFRLSRNIYVRAVLVFLVISMMVSRIYLGAHYLSDTVASVIVIALILHVLEEVKVRFSS</sequence>
<feature type="domain" description="Phosphatidic acid phosphatase type 2/haloperoxidase" evidence="2">
    <location>
        <begin position="83"/>
        <end position="186"/>
    </location>
</feature>
<keyword evidence="1" id="KW-1133">Transmembrane helix</keyword>
<dbReference type="InterPro" id="IPR000326">
    <property type="entry name" value="PAP2/HPO"/>
</dbReference>
<accession>A0A9D1QHM3</accession>
<dbReference type="EMBL" id="DXHR01000030">
    <property type="protein sequence ID" value="HIW13238.1"/>
    <property type="molecule type" value="Genomic_DNA"/>
</dbReference>
<feature type="transmembrane region" description="Helical" evidence="1">
    <location>
        <begin position="116"/>
        <end position="137"/>
    </location>
</feature>
<dbReference type="Pfam" id="PF01569">
    <property type="entry name" value="PAP2"/>
    <property type="match status" value="1"/>
</dbReference>
<evidence type="ECO:0000313" key="4">
    <source>
        <dbReference type="Proteomes" id="UP000823989"/>
    </source>
</evidence>
<evidence type="ECO:0000256" key="1">
    <source>
        <dbReference type="SAM" id="Phobius"/>
    </source>
</evidence>
<dbReference type="PANTHER" id="PTHR14969:SF13">
    <property type="entry name" value="AT30094P"/>
    <property type="match status" value="1"/>
</dbReference>
<dbReference type="SUPFAM" id="SSF48317">
    <property type="entry name" value="Acid phosphatase/Vanadium-dependent haloperoxidase"/>
    <property type="match status" value="1"/>
</dbReference>
<proteinExistence type="predicted"/>
<keyword evidence="1" id="KW-0472">Membrane</keyword>
<feature type="transmembrane region" description="Helical" evidence="1">
    <location>
        <begin position="48"/>
        <end position="77"/>
    </location>
</feature>
<dbReference type="PANTHER" id="PTHR14969">
    <property type="entry name" value="SPHINGOSINE-1-PHOSPHATE PHOSPHOHYDROLASE"/>
    <property type="match status" value="1"/>
</dbReference>
<organism evidence="3 4">
    <name type="scientific">Candidatus Salinicoccus stercoripullorum</name>
    <dbReference type="NCBI Taxonomy" id="2838756"/>
    <lineage>
        <taxon>Bacteria</taxon>
        <taxon>Bacillati</taxon>
        <taxon>Bacillota</taxon>
        <taxon>Bacilli</taxon>
        <taxon>Bacillales</taxon>
        <taxon>Staphylococcaceae</taxon>
        <taxon>Salinicoccus</taxon>
    </lineage>
</organism>
<dbReference type="SMART" id="SM00014">
    <property type="entry name" value="acidPPc"/>
    <property type="match status" value="1"/>
</dbReference>
<dbReference type="Proteomes" id="UP000823989">
    <property type="component" value="Unassembled WGS sequence"/>
</dbReference>
<keyword evidence="1" id="KW-0812">Transmembrane</keyword>
<dbReference type="CDD" id="cd03392">
    <property type="entry name" value="PAP2_like_2"/>
    <property type="match status" value="1"/>
</dbReference>
<feature type="transmembrane region" description="Helical" evidence="1">
    <location>
        <begin position="167"/>
        <end position="185"/>
    </location>
</feature>
<reference evidence="3" key="1">
    <citation type="journal article" date="2021" name="PeerJ">
        <title>Extensive microbial diversity within the chicken gut microbiome revealed by metagenomics and culture.</title>
        <authorList>
            <person name="Gilroy R."/>
            <person name="Ravi A."/>
            <person name="Getino M."/>
            <person name="Pursley I."/>
            <person name="Horton D.L."/>
            <person name="Alikhan N.F."/>
            <person name="Baker D."/>
            <person name="Gharbi K."/>
            <person name="Hall N."/>
            <person name="Watson M."/>
            <person name="Adriaenssens E.M."/>
            <person name="Foster-Nyarko E."/>
            <person name="Jarju S."/>
            <person name="Secka A."/>
            <person name="Antonio M."/>
            <person name="Oren A."/>
            <person name="Chaudhuri R.R."/>
            <person name="La Ragione R."/>
            <person name="Hildebrand F."/>
            <person name="Pallen M.J."/>
        </authorList>
    </citation>
    <scope>NUCLEOTIDE SEQUENCE</scope>
    <source>
        <strain evidence="3">ChiHjej13B12-752</strain>
    </source>
</reference>
<dbReference type="InterPro" id="IPR036938">
    <property type="entry name" value="PAP2/HPO_sf"/>
</dbReference>
<name>A0A9D1QHM3_9STAP</name>
<feature type="transmembrane region" description="Helical" evidence="1">
    <location>
        <begin position="143"/>
        <end position="162"/>
    </location>
</feature>
<evidence type="ECO:0000259" key="2">
    <source>
        <dbReference type="SMART" id="SM00014"/>
    </source>
</evidence>
<reference evidence="3" key="2">
    <citation type="submission" date="2021-04" db="EMBL/GenBank/DDBJ databases">
        <authorList>
            <person name="Gilroy R."/>
        </authorList>
    </citation>
    <scope>NUCLEOTIDE SEQUENCE</scope>
    <source>
        <strain evidence="3">ChiHjej13B12-752</strain>
    </source>
</reference>
<protein>
    <submittedName>
        <fullName evidence="3">Phosphatase PAP2 family protein</fullName>
    </submittedName>
</protein>